<evidence type="ECO:0000313" key="3">
    <source>
        <dbReference type="Proteomes" id="UP000192578"/>
    </source>
</evidence>
<comment type="caution">
    <text evidence="2">The sequence shown here is derived from an EMBL/GenBank/DDBJ whole genome shotgun (WGS) entry which is preliminary data.</text>
</comment>
<protein>
    <submittedName>
        <fullName evidence="2">Uncharacterized protein</fullName>
    </submittedName>
</protein>
<name>A0A9X6NHS1_HYPEX</name>
<keyword evidence="3" id="KW-1185">Reference proteome</keyword>
<evidence type="ECO:0000313" key="2">
    <source>
        <dbReference type="EMBL" id="OWA50906.1"/>
    </source>
</evidence>
<dbReference type="AlphaFoldDB" id="A0A9X6NHS1"/>
<proteinExistence type="predicted"/>
<dbReference type="OrthoDB" id="10060600at2759"/>
<accession>A0A9X6NHS1</accession>
<dbReference type="EMBL" id="MTYJ01000207">
    <property type="protein sequence ID" value="OWA50906.1"/>
    <property type="molecule type" value="Genomic_DNA"/>
</dbReference>
<organism evidence="2 3">
    <name type="scientific">Hypsibius exemplaris</name>
    <name type="common">Freshwater tardigrade</name>
    <dbReference type="NCBI Taxonomy" id="2072580"/>
    <lineage>
        <taxon>Eukaryota</taxon>
        <taxon>Metazoa</taxon>
        <taxon>Ecdysozoa</taxon>
        <taxon>Tardigrada</taxon>
        <taxon>Eutardigrada</taxon>
        <taxon>Parachela</taxon>
        <taxon>Hypsibioidea</taxon>
        <taxon>Hypsibiidae</taxon>
        <taxon>Hypsibius</taxon>
    </lineage>
</organism>
<feature type="region of interest" description="Disordered" evidence="1">
    <location>
        <begin position="1"/>
        <end position="26"/>
    </location>
</feature>
<sequence>MPEPPTPASSARSFRLPSFPASSLQQQQEKFPRYATMFAMLQSTAETAMPPTLSPDSGGMVNLGHADKDLADEFKTLEEQLLIMPDGKQVKHNDREPFYGILTSKNSHFLGNPIGSVTIHIIHAKKIDTKTVLRVFPNSTKLDYYVRVDFLDRQYFTKLCVDVPVDETRVVFDHLVTFTIDDIAPNEGSEVQLVILNLIAVDEADPQRHIVIGRVEKLLLTFIQNMVASESLQLSRPAKINEMDGGYEGERKMGIMLVKSAFAYGRFGYGYSNQIFDVRMEPSDAIKHSLFPRYAPPTGRTQETGKVLLFRPIRPLDIFPFEANAHVGNPLLRLDRTEENEEDVAIRAAIPWTNPSLKFVPQLVKDQARVWRENMTEMKSTTRRVAFLQKLCTASPTTDFVNSQTKATVQGMQFAVGALPGREACLPNEK</sequence>
<gene>
    <name evidence="2" type="ORF">BV898_15407</name>
</gene>
<dbReference type="Proteomes" id="UP000192578">
    <property type="component" value="Unassembled WGS sequence"/>
</dbReference>
<reference evidence="3" key="1">
    <citation type="submission" date="2017-01" db="EMBL/GenBank/DDBJ databases">
        <title>Comparative genomics of anhydrobiosis in the tardigrade Hypsibius dujardini.</title>
        <authorList>
            <person name="Yoshida Y."/>
            <person name="Koutsovoulos G."/>
            <person name="Laetsch D."/>
            <person name="Stevens L."/>
            <person name="Kumar S."/>
            <person name="Horikawa D."/>
            <person name="Ishino K."/>
            <person name="Komine S."/>
            <person name="Tomita M."/>
            <person name="Blaxter M."/>
            <person name="Arakawa K."/>
        </authorList>
    </citation>
    <scope>NUCLEOTIDE SEQUENCE [LARGE SCALE GENOMIC DNA]</scope>
    <source>
        <strain evidence="3">Z151</strain>
    </source>
</reference>
<evidence type="ECO:0000256" key="1">
    <source>
        <dbReference type="SAM" id="MobiDB-lite"/>
    </source>
</evidence>